<dbReference type="EMBL" id="CP017449">
    <property type="protein sequence ID" value="AOV18796.1"/>
    <property type="molecule type" value="Genomic_DNA"/>
</dbReference>
<dbReference type="Proteomes" id="UP000095342">
    <property type="component" value="Plasmid pAPV6"/>
</dbReference>
<evidence type="ECO:0008006" key="4">
    <source>
        <dbReference type="Google" id="ProtNLM"/>
    </source>
</evidence>
<accession>A0A1D8KCW1</accession>
<keyword evidence="3" id="KW-1185">Reference proteome</keyword>
<protein>
    <recommendedName>
        <fullName evidence="4">RNA polymerase sigma-70 region 2 domain-containing protein</fullName>
    </recommendedName>
</protein>
<evidence type="ECO:0000313" key="3">
    <source>
        <dbReference type="Proteomes" id="UP000095342"/>
    </source>
</evidence>
<proteinExistence type="predicted"/>
<name>A0A1D8KCW1_9GAMM</name>
<dbReference type="AlphaFoldDB" id="A0A1D8KCW1"/>
<evidence type="ECO:0000256" key="1">
    <source>
        <dbReference type="SAM" id="MobiDB-lite"/>
    </source>
</evidence>
<feature type="region of interest" description="Disordered" evidence="1">
    <location>
        <begin position="120"/>
        <end position="155"/>
    </location>
</feature>
<geneLocation type="plasmid" evidence="3">
    <name>papv6</name>
</geneLocation>
<evidence type="ECO:0000313" key="2">
    <source>
        <dbReference type="EMBL" id="AOV18796.1"/>
    </source>
</evidence>
<gene>
    <name evidence="2" type="ORF">BJI67_16285</name>
</gene>
<feature type="compositionally biased region" description="Basic and acidic residues" evidence="1">
    <location>
        <begin position="139"/>
        <end position="155"/>
    </location>
</feature>
<organism evidence="2 3">
    <name type="scientific">Acidihalobacter aeolianus</name>
    <dbReference type="NCBI Taxonomy" id="2792603"/>
    <lineage>
        <taxon>Bacteria</taxon>
        <taxon>Pseudomonadati</taxon>
        <taxon>Pseudomonadota</taxon>
        <taxon>Gammaproteobacteria</taxon>
        <taxon>Chromatiales</taxon>
        <taxon>Ectothiorhodospiraceae</taxon>
        <taxon>Acidihalobacter</taxon>
    </lineage>
</organism>
<dbReference type="KEGG" id="aaeo:BJI67_16285"/>
<reference evidence="2 3" key="1">
    <citation type="submission" date="2016-09" db="EMBL/GenBank/DDBJ databases">
        <title>Acidihalobacter prosperus V6 (DSM14174).</title>
        <authorList>
            <person name="Khaleque H.N."/>
            <person name="Ramsay J.P."/>
            <person name="Murphy R.J.T."/>
            <person name="Kaksonen A.H."/>
            <person name="Boxall N.J."/>
            <person name="Watkin E.L.J."/>
        </authorList>
    </citation>
    <scope>NUCLEOTIDE SEQUENCE [LARGE SCALE GENOMIC DNA]</scope>
    <source>
        <strain evidence="2 3">V6</strain>
        <plasmid evidence="3">papv6</plasmid>
    </source>
</reference>
<keyword evidence="2" id="KW-0614">Plasmid</keyword>
<sequence length="293" mass="33288">MRARACRLTQRYGISEADSEDIAQQVLIALPAKIAQTYDPSRPLEPFINSWLSKTGAALWRKKSRERAFSELENSEGDGQLLLDRLSEAQFDTAADIDAVDSIDVGNALSEYMRLRQTHEAPKPIVTLSQSQPAPTKPSESERQTDQRDSLGQRDHDELKAILAELRITRNDFAALLGIGKPRLASYLYKATKTVPASVMERAREAKRIHKPTADNLDARYHDRISETLNHWIERYRLPEDNKQLGKILGVDPVTIKRWRRDQIQPSLRKTQEYEQRAVLWARMDGAGSSPTT</sequence>